<keyword evidence="1" id="KW-0238">DNA-binding</keyword>
<dbReference type="PANTHER" id="PTHR38600:SF2">
    <property type="entry name" value="SLL0088 PROTEIN"/>
    <property type="match status" value="1"/>
</dbReference>
<protein>
    <submittedName>
        <fullName evidence="3">Transcriptional regulator</fullName>
    </submittedName>
</protein>
<evidence type="ECO:0000313" key="3">
    <source>
        <dbReference type="EMBL" id="KAB8129376.1"/>
    </source>
</evidence>
<dbReference type="GO" id="GO:0003700">
    <property type="term" value="F:DNA-binding transcription factor activity"/>
    <property type="evidence" value="ECO:0007669"/>
    <property type="project" value="InterPro"/>
</dbReference>
<dbReference type="PANTHER" id="PTHR38600">
    <property type="entry name" value="TRANSCRIPTIONAL REGULATORY PROTEIN"/>
    <property type="match status" value="1"/>
</dbReference>
<dbReference type="Pfam" id="PF01022">
    <property type="entry name" value="HTH_5"/>
    <property type="match status" value="1"/>
</dbReference>
<dbReference type="SUPFAM" id="SSF46785">
    <property type="entry name" value="Winged helix' DNA-binding domain"/>
    <property type="match status" value="1"/>
</dbReference>
<proteinExistence type="predicted"/>
<name>A0A7C8KTT7_9BACI</name>
<accession>A0A7C8KTT7</accession>
<gene>
    <name evidence="3" type="ORF">F9U64_15315</name>
</gene>
<dbReference type="InterPro" id="IPR036390">
    <property type="entry name" value="WH_DNA-bd_sf"/>
</dbReference>
<dbReference type="InterPro" id="IPR001845">
    <property type="entry name" value="HTH_ArsR_DNA-bd_dom"/>
</dbReference>
<dbReference type="RefSeq" id="WP_153405457.1">
    <property type="nucleotide sequence ID" value="NZ_ML762436.1"/>
</dbReference>
<dbReference type="AlphaFoldDB" id="A0A7C8KTT7"/>
<keyword evidence="4" id="KW-1185">Reference proteome</keyword>
<dbReference type="EMBL" id="WEID01000076">
    <property type="protein sequence ID" value="KAB8129376.1"/>
    <property type="molecule type" value="Genomic_DNA"/>
</dbReference>
<feature type="domain" description="HTH arsR-type" evidence="2">
    <location>
        <begin position="7"/>
        <end position="50"/>
    </location>
</feature>
<reference evidence="3 4" key="1">
    <citation type="submission" date="2019-10" db="EMBL/GenBank/DDBJ databases">
        <title>Gracilibacillus sp. nov. isolated from rice seeds.</title>
        <authorList>
            <person name="He S."/>
        </authorList>
    </citation>
    <scope>NUCLEOTIDE SEQUENCE [LARGE SCALE GENOMIC DNA]</scope>
    <source>
        <strain evidence="3 4">TD8</strain>
    </source>
</reference>
<evidence type="ECO:0000256" key="1">
    <source>
        <dbReference type="ARBA" id="ARBA00023125"/>
    </source>
</evidence>
<evidence type="ECO:0000313" key="4">
    <source>
        <dbReference type="Proteomes" id="UP000480246"/>
    </source>
</evidence>
<dbReference type="Gene3D" id="1.10.10.10">
    <property type="entry name" value="Winged helix-like DNA-binding domain superfamily/Winged helix DNA-binding domain"/>
    <property type="match status" value="1"/>
</dbReference>
<evidence type="ECO:0000259" key="2">
    <source>
        <dbReference type="Pfam" id="PF01022"/>
    </source>
</evidence>
<dbReference type="OrthoDB" id="155998at2"/>
<dbReference type="InterPro" id="IPR011991">
    <property type="entry name" value="ArsR-like_HTH"/>
</dbReference>
<dbReference type="InterPro" id="IPR036388">
    <property type="entry name" value="WH-like_DNA-bd_sf"/>
</dbReference>
<dbReference type="CDD" id="cd00090">
    <property type="entry name" value="HTH_ARSR"/>
    <property type="match status" value="1"/>
</dbReference>
<organism evidence="3 4">
    <name type="scientific">Gracilibacillus oryzae</name>
    <dbReference type="NCBI Taxonomy" id="1672701"/>
    <lineage>
        <taxon>Bacteria</taxon>
        <taxon>Bacillati</taxon>
        <taxon>Bacillota</taxon>
        <taxon>Bacilli</taxon>
        <taxon>Bacillales</taxon>
        <taxon>Bacillaceae</taxon>
        <taxon>Gracilibacillus</taxon>
    </lineage>
</organism>
<dbReference type="GO" id="GO:0003677">
    <property type="term" value="F:DNA binding"/>
    <property type="evidence" value="ECO:0007669"/>
    <property type="project" value="UniProtKB-KW"/>
</dbReference>
<sequence>MSKELTTREKILKLLKKYQSLSVSDIRNYISITEMAIRKHLTKLEADKLIDSKSVRQPMGRPVIYYKLTTAGESLFPKSYDVIVMDFLSDIEATMGEEAIEQLFENREKRMRKKYQRQIFEEDTIEEKVKTLVKVQNESGYMSEFQDEGEQTLAFSQYNCPIAAIASKYDAPCESEWNLFKTVLGTEKIERVECIAKGGNACKYIVKKRSDN</sequence>
<comment type="caution">
    <text evidence="3">The sequence shown here is derived from an EMBL/GenBank/DDBJ whole genome shotgun (WGS) entry which is preliminary data.</text>
</comment>
<dbReference type="Proteomes" id="UP000480246">
    <property type="component" value="Unassembled WGS sequence"/>
</dbReference>